<dbReference type="Pfam" id="PF08398">
    <property type="entry name" value="Phospholip_A2_4"/>
    <property type="match status" value="1"/>
</dbReference>
<dbReference type="InterPro" id="IPR013607">
    <property type="entry name" value="Phospholipase_A2-like"/>
</dbReference>
<dbReference type="SUPFAM" id="SSF54060">
    <property type="entry name" value="His-Me finger endonucleases"/>
    <property type="match status" value="1"/>
</dbReference>
<evidence type="ECO:0000313" key="3">
    <source>
        <dbReference type="EMBL" id="KYN38931.1"/>
    </source>
</evidence>
<keyword evidence="1" id="KW-0812">Transmembrane</keyword>
<reference evidence="3 4" key="1">
    <citation type="submission" date="2016-03" db="EMBL/GenBank/DDBJ databases">
        <title>Trachymyrmex septentrionalis WGS genome.</title>
        <authorList>
            <person name="Nygaard S."/>
            <person name="Hu H."/>
            <person name="Boomsma J."/>
            <person name="Zhang G."/>
        </authorList>
    </citation>
    <scope>NUCLEOTIDE SEQUENCE [LARGE SCALE GENOMIC DNA]</scope>
    <source>
        <strain evidence="3">Tsep2-gDNA-1</strain>
        <tissue evidence="3">Whole body</tissue>
    </source>
</reference>
<protein>
    <recommendedName>
        <fullName evidence="2">Phospholipase A2-like domain-containing protein</fullName>
    </recommendedName>
</protein>
<evidence type="ECO:0000256" key="1">
    <source>
        <dbReference type="SAM" id="Phobius"/>
    </source>
</evidence>
<dbReference type="PANTHER" id="PTHR31511:SF12">
    <property type="entry name" value="RHO TERMINATION FACTOR N-TERMINAL DOMAIN-CONTAINING PROTEIN"/>
    <property type="match status" value="1"/>
</dbReference>
<dbReference type="EMBL" id="KQ981632">
    <property type="protein sequence ID" value="KYN38931.1"/>
    <property type="molecule type" value="Genomic_DNA"/>
</dbReference>
<dbReference type="STRING" id="34720.A0A151JWU1"/>
<dbReference type="InterPro" id="IPR044925">
    <property type="entry name" value="His-Me_finger_sf"/>
</dbReference>
<evidence type="ECO:0000259" key="2">
    <source>
        <dbReference type="Pfam" id="PF08398"/>
    </source>
</evidence>
<organism evidence="3 4">
    <name type="scientific">Trachymyrmex septentrionalis</name>
    <dbReference type="NCBI Taxonomy" id="34720"/>
    <lineage>
        <taxon>Eukaryota</taxon>
        <taxon>Metazoa</taxon>
        <taxon>Ecdysozoa</taxon>
        <taxon>Arthropoda</taxon>
        <taxon>Hexapoda</taxon>
        <taxon>Insecta</taxon>
        <taxon>Pterygota</taxon>
        <taxon>Neoptera</taxon>
        <taxon>Endopterygota</taxon>
        <taxon>Hymenoptera</taxon>
        <taxon>Apocrita</taxon>
        <taxon>Aculeata</taxon>
        <taxon>Formicoidea</taxon>
        <taxon>Formicidae</taxon>
        <taxon>Myrmicinae</taxon>
        <taxon>Trachymyrmex</taxon>
    </lineage>
</organism>
<proteinExistence type="predicted"/>
<dbReference type="InterPro" id="IPR043502">
    <property type="entry name" value="DNA/RNA_pol_sf"/>
</dbReference>
<dbReference type="AlphaFoldDB" id="A0A151JWU1"/>
<feature type="transmembrane region" description="Helical" evidence="1">
    <location>
        <begin position="616"/>
        <end position="638"/>
    </location>
</feature>
<keyword evidence="4" id="KW-1185">Reference proteome</keyword>
<dbReference type="Proteomes" id="UP000078541">
    <property type="component" value="Unassembled WGS sequence"/>
</dbReference>
<dbReference type="PANTHER" id="PTHR31511">
    <property type="entry name" value="PROTEIN CBG23764"/>
    <property type="match status" value="1"/>
</dbReference>
<accession>A0A151JWU1</accession>
<keyword evidence="1" id="KW-0472">Membrane</keyword>
<dbReference type="GO" id="GO:0005198">
    <property type="term" value="F:structural molecule activity"/>
    <property type="evidence" value="ECO:0007669"/>
    <property type="project" value="InterPro"/>
</dbReference>
<name>A0A151JWU1_9HYME</name>
<gene>
    <name evidence="3" type="ORF">ALC56_06691</name>
</gene>
<feature type="domain" description="Phospholipase A2-like" evidence="2">
    <location>
        <begin position="533"/>
        <end position="588"/>
    </location>
</feature>
<keyword evidence="1" id="KW-1133">Transmembrane helix</keyword>
<dbReference type="GO" id="GO:0071897">
    <property type="term" value="P:DNA biosynthetic process"/>
    <property type="evidence" value="ECO:0007669"/>
    <property type="project" value="UniProtKB-ARBA"/>
</dbReference>
<sequence length="654" mass="76235">MNTIFNGEFVADAKRSAKSITTKNYKLFDTSDLREWYDKHVTDDILAALEEFQERDSGWTLSRILNLIVNVNKYEYNPMYAGCWVDLRNYATLKQITKFELLNDISINVFTERERGGKKDDGNIIVPLCLTKEKKEKHVNLLYLQESRRDDENVIDHFTWIKNLSRLIGSQLSKNTKKKYLCDGCLHYFHTSEKLSLHIVDCRLCIILPNENDKWLSFRSHNKKERLLFVVYADLECILEKKINDENISRFTYQHHKVFSVGYYIRCVYDKTMSIYKSYRGEDCVSWFVKELYDLAHRAKMIFDKNVTMAEFTSNVEWEKFRNATHYHICERPFEEGDLRVRDHCHLTGRYRGLAHSRCNLHYQDTYVIPVFFHNLTGYNAHFTIKDIANSFVSRVDVLPITKENYILFTKHVKDKLNNLYGWAMSESLPYGEFQKKIHRILRFAQSPWLRGYIELNTRFRMLANNEFEKNLYKLMNNAVVNNKIPDLMKDENGGAIMTEFIGLRAKMYALRVIGKSDMKRIKDVKKNVVAKHIPGYQFCGPGARLAKRCGNQGINRLNAACREHDIAYSRNNDLADRHIADRVLVKRACELITASDSKKKKTKRKRLLPVTKREGFLPILPMLGALGSLIGGAASVAKAVSDRKAARRQTEGI</sequence>
<dbReference type="SUPFAM" id="SSF56672">
    <property type="entry name" value="DNA/RNA polymerases"/>
    <property type="match status" value="1"/>
</dbReference>
<evidence type="ECO:0000313" key="4">
    <source>
        <dbReference type="Proteomes" id="UP000078541"/>
    </source>
</evidence>